<evidence type="ECO:0000313" key="1">
    <source>
        <dbReference type="EMBL" id="CAG9796891.1"/>
    </source>
</evidence>
<sequence length="231" mass="26441">MKVYFQAILRCEKSTYEKDEYDRLRSNSIVHSSMEIAKEGRIEALTCLWPNIKTVAMQLAVLENLPETINPLDYQHLLPTEHPFQEWFEKKSPIKIKPSVHEHDWCRKEIFRSIWSSNWSEETTPETETASCVSGAADISQWYEKRARQIEERSGLASHSLTLVTLASLGGGVRGLDNAMFHLLTLDTLLYDVNVEGVTLAQLENMTPLDTCALLMQMVTIIYLLNDGFFI</sequence>
<organism evidence="1 2">
    <name type="scientific">Diatraea saccharalis</name>
    <name type="common">sugarcane borer</name>
    <dbReference type="NCBI Taxonomy" id="40085"/>
    <lineage>
        <taxon>Eukaryota</taxon>
        <taxon>Metazoa</taxon>
        <taxon>Ecdysozoa</taxon>
        <taxon>Arthropoda</taxon>
        <taxon>Hexapoda</taxon>
        <taxon>Insecta</taxon>
        <taxon>Pterygota</taxon>
        <taxon>Neoptera</taxon>
        <taxon>Endopterygota</taxon>
        <taxon>Lepidoptera</taxon>
        <taxon>Glossata</taxon>
        <taxon>Ditrysia</taxon>
        <taxon>Pyraloidea</taxon>
        <taxon>Crambidae</taxon>
        <taxon>Crambinae</taxon>
        <taxon>Diatraea</taxon>
    </lineage>
</organism>
<evidence type="ECO:0000313" key="2">
    <source>
        <dbReference type="Proteomes" id="UP001153714"/>
    </source>
</evidence>
<proteinExistence type="predicted"/>
<dbReference type="GO" id="GO:0006890">
    <property type="term" value="P:retrograde vesicle-mediated transport, Golgi to endoplasmic reticulum"/>
    <property type="evidence" value="ECO:0007669"/>
    <property type="project" value="TreeGrafter"/>
</dbReference>
<dbReference type="OrthoDB" id="19988at2759"/>
<name>A0A9N9RI99_9NEOP</name>
<accession>A0A9N9RI99</accession>
<keyword evidence="2" id="KW-1185">Reference proteome</keyword>
<dbReference type="GO" id="GO:0070939">
    <property type="term" value="C:Dsl1/NZR complex"/>
    <property type="evidence" value="ECO:0007669"/>
    <property type="project" value="TreeGrafter"/>
</dbReference>
<dbReference type="PANTHER" id="PTHR15922:SF2">
    <property type="entry name" value="NBAS SUBUNIT OF NRZ TETHERING COMPLEX"/>
    <property type="match status" value="1"/>
</dbReference>
<reference evidence="1" key="1">
    <citation type="submission" date="2021-12" db="EMBL/GenBank/DDBJ databases">
        <authorList>
            <person name="King R."/>
        </authorList>
    </citation>
    <scope>NUCLEOTIDE SEQUENCE</scope>
</reference>
<dbReference type="GO" id="GO:0000149">
    <property type="term" value="F:SNARE binding"/>
    <property type="evidence" value="ECO:0007669"/>
    <property type="project" value="TreeGrafter"/>
</dbReference>
<dbReference type="EMBL" id="OU893340">
    <property type="protein sequence ID" value="CAG9796891.1"/>
    <property type="molecule type" value="Genomic_DNA"/>
</dbReference>
<gene>
    <name evidence="1" type="ORF">DIATSA_LOCUS14039</name>
</gene>
<dbReference type="PANTHER" id="PTHR15922">
    <property type="entry name" value="NEUROBLASTOMA-AMPLIFIED SEQUENCE"/>
    <property type="match status" value="1"/>
</dbReference>
<reference evidence="1" key="2">
    <citation type="submission" date="2022-10" db="EMBL/GenBank/DDBJ databases">
        <authorList>
            <consortium name="ENA_rothamsted_submissions"/>
            <consortium name="culmorum"/>
            <person name="King R."/>
        </authorList>
    </citation>
    <scope>NUCLEOTIDE SEQUENCE</scope>
</reference>
<protein>
    <submittedName>
        <fullName evidence="1">Uncharacterized protein</fullName>
    </submittedName>
</protein>
<dbReference type="AlphaFoldDB" id="A0A9N9RI99"/>
<dbReference type="Proteomes" id="UP001153714">
    <property type="component" value="Chromosome 9"/>
</dbReference>